<evidence type="ECO:0000256" key="8">
    <source>
        <dbReference type="ARBA" id="ARBA00023049"/>
    </source>
</evidence>
<proteinExistence type="inferred from homology"/>
<dbReference type="InterPro" id="IPR000994">
    <property type="entry name" value="Pept_M24"/>
</dbReference>
<comment type="similarity">
    <text evidence="3 10">Belongs to the peptidase M24B family.</text>
</comment>
<evidence type="ECO:0000256" key="7">
    <source>
        <dbReference type="ARBA" id="ARBA00022801"/>
    </source>
</evidence>
<keyword evidence="9" id="KW-0464">Manganese</keyword>
<evidence type="ECO:0000256" key="9">
    <source>
        <dbReference type="ARBA" id="ARBA00023211"/>
    </source>
</evidence>
<dbReference type="InterPro" id="IPR036005">
    <property type="entry name" value="Creatinase/aminopeptidase-like"/>
</dbReference>
<evidence type="ECO:0000256" key="4">
    <source>
        <dbReference type="ARBA" id="ARBA00012574"/>
    </source>
</evidence>
<dbReference type="InterPro" id="IPR052433">
    <property type="entry name" value="X-Pro_dipept-like"/>
</dbReference>
<evidence type="ECO:0000256" key="2">
    <source>
        <dbReference type="ARBA" id="ARBA00001936"/>
    </source>
</evidence>
<sequence>MKFPIAVVLALLLLGQAGAQLLPYERYESDGIPPDVYRERRLHLVASHTDRAAILLLSADVRNRQNDVDYEYRQNSNLLYLTGCTEPRCALLLVPGGFTWNGTHSTELFFIEPRNPDRETWTGIRMGPTEAERVLGLRPALEYSALKEVLDSLLRHRDTLYIASGLPTPSVELPIAGTRIEVEQLLRNWLHERFPGLILRTSLRTLAAMREVKDAHELRLLQKAIDITLDAFEATMRNAKPGMAEYELEAIMEYHFRRAGAEDVGYPSIIGSGTNGCILHYQTNRRTTRTGDLVLADCGAEYRGYTADITRTFPISGRFSPEQRQLYLLVLEAQDSAIASAQVGAPFRATHRAAESVIARGLMELGIIESPNEVRRYFMHGTSHYLGLDVHDAGTYGSLRTGTVITVEPGIYIPPGSPCDPKWWNIGIRIEDDILITDSGPVNLSARLPRHPDAIEALMNASPAAR</sequence>
<keyword evidence="6 10" id="KW-0479">Metal-binding</keyword>
<name>H5SHI8_9BACT</name>
<dbReference type="SMART" id="SM01011">
    <property type="entry name" value="AMP_N"/>
    <property type="match status" value="1"/>
</dbReference>
<dbReference type="PROSITE" id="PS00491">
    <property type="entry name" value="PROLINE_PEPTIDASE"/>
    <property type="match status" value="1"/>
</dbReference>
<dbReference type="InterPro" id="IPR007865">
    <property type="entry name" value="Aminopep_P_N"/>
</dbReference>
<dbReference type="CDD" id="cd01087">
    <property type="entry name" value="Prolidase"/>
    <property type="match status" value="1"/>
</dbReference>
<reference evidence="12" key="2">
    <citation type="journal article" date="2012" name="PLoS ONE">
        <title>A Deeply Branching Thermophilic Bacterium with an Ancient Acetyl-CoA Pathway Dominates a Subsurface Ecosystem.</title>
        <authorList>
            <person name="Takami H."/>
            <person name="Noguchi H."/>
            <person name="Takaki Y."/>
            <person name="Uchiyama I."/>
            <person name="Toyoda A."/>
            <person name="Nishi S."/>
            <person name="Chee G.-J."/>
            <person name="Arai W."/>
            <person name="Nunoura T."/>
            <person name="Itoh T."/>
            <person name="Hattori M."/>
            <person name="Takai K."/>
        </authorList>
    </citation>
    <scope>NUCLEOTIDE SEQUENCE</scope>
</reference>
<evidence type="ECO:0000256" key="5">
    <source>
        <dbReference type="ARBA" id="ARBA00022670"/>
    </source>
</evidence>
<dbReference type="PANTHER" id="PTHR43226:SF4">
    <property type="entry name" value="XAA-PRO AMINOPEPTIDASE 3"/>
    <property type="match status" value="1"/>
</dbReference>
<evidence type="ECO:0000259" key="11">
    <source>
        <dbReference type="SMART" id="SM01011"/>
    </source>
</evidence>
<dbReference type="GO" id="GO:0070006">
    <property type="term" value="F:metalloaminopeptidase activity"/>
    <property type="evidence" value="ECO:0007669"/>
    <property type="project" value="InterPro"/>
</dbReference>
<dbReference type="GO" id="GO:0030145">
    <property type="term" value="F:manganese ion binding"/>
    <property type="evidence" value="ECO:0007669"/>
    <property type="project" value="InterPro"/>
</dbReference>
<gene>
    <name evidence="12" type="ORF">HGMM_F29C06C05</name>
</gene>
<feature type="domain" description="Aminopeptidase P N-terminal" evidence="11">
    <location>
        <begin position="32"/>
        <end position="171"/>
    </location>
</feature>
<dbReference type="InterPro" id="IPR029149">
    <property type="entry name" value="Creatin/AminoP/Spt16_N"/>
</dbReference>
<dbReference type="AlphaFoldDB" id="H5SHI8"/>
<dbReference type="EC" id="3.4.11.9" evidence="4"/>
<evidence type="ECO:0000256" key="10">
    <source>
        <dbReference type="RuleBase" id="RU000590"/>
    </source>
</evidence>
<evidence type="ECO:0000256" key="6">
    <source>
        <dbReference type="ARBA" id="ARBA00022723"/>
    </source>
</evidence>
<comment type="catalytic activity">
    <reaction evidence="1">
        <text>Release of any N-terminal amino acid, including proline, that is linked to proline, even from a dipeptide or tripeptide.</text>
        <dbReference type="EC" id="3.4.11.9"/>
    </reaction>
</comment>
<dbReference type="Pfam" id="PF00557">
    <property type="entry name" value="Peptidase_M24"/>
    <property type="match status" value="1"/>
</dbReference>
<dbReference type="Gene3D" id="3.40.350.10">
    <property type="entry name" value="Creatinase/prolidase N-terminal domain"/>
    <property type="match status" value="1"/>
</dbReference>
<dbReference type="Gene3D" id="3.90.230.10">
    <property type="entry name" value="Creatinase/methionine aminopeptidase superfamily"/>
    <property type="match status" value="1"/>
</dbReference>
<dbReference type="InterPro" id="IPR001131">
    <property type="entry name" value="Peptidase_M24B_aminopep-P_CS"/>
</dbReference>
<keyword evidence="8" id="KW-0482">Metalloprotease</keyword>
<dbReference type="SUPFAM" id="SSF55920">
    <property type="entry name" value="Creatinase/aminopeptidase"/>
    <property type="match status" value="1"/>
</dbReference>
<dbReference type="SUPFAM" id="SSF53092">
    <property type="entry name" value="Creatinase/prolidase N-terminal domain"/>
    <property type="match status" value="1"/>
</dbReference>
<organism evidence="12">
    <name type="scientific">uncultured Bacteroidota bacterium</name>
    <dbReference type="NCBI Taxonomy" id="152509"/>
    <lineage>
        <taxon>Bacteria</taxon>
        <taxon>Pseudomonadati</taxon>
        <taxon>Bacteroidota</taxon>
        <taxon>environmental samples</taxon>
    </lineage>
</organism>
<keyword evidence="7" id="KW-0378">Hydrolase</keyword>
<keyword evidence="12" id="KW-0031">Aminopeptidase</keyword>
<protein>
    <recommendedName>
        <fullName evidence="4">Xaa-Pro aminopeptidase</fullName>
        <ecNumber evidence="4">3.4.11.9</ecNumber>
    </recommendedName>
</protein>
<keyword evidence="5" id="KW-0645">Protease</keyword>
<reference evidence="12" key="1">
    <citation type="journal article" date="2005" name="Environ. Microbiol.">
        <title>Genetic and functional properties of uncultivated thermophilic crenarchaeotes from a subsurface gold mine as revealed by analysis of genome fragments.</title>
        <authorList>
            <person name="Nunoura T."/>
            <person name="Hirayama H."/>
            <person name="Takami H."/>
            <person name="Oida H."/>
            <person name="Nishi S."/>
            <person name="Shimamura S."/>
            <person name="Suzuki Y."/>
            <person name="Inagaki F."/>
            <person name="Takai K."/>
            <person name="Nealson K.H."/>
            <person name="Horikoshi K."/>
        </authorList>
    </citation>
    <scope>NUCLEOTIDE SEQUENCE</scope>
</reference>
<evidence type="ECO:0000313" key="12">
    <source>
        <dbReference type="EMBL" id="BAL55624.1"/>
    </source>
</evidence>
<comment type="cofactor">
    <cofactor evidence="2">
        <name>Mn(2+)</name>
        <dbReference type="ChEBI" id="CHEBI:29035"/>
    </cofactor>
</comment>
<accession>H5SHI8</accession>
<evidence type="ECO:0000256" key="1">
    <source>
        <dbReference type="ARBA" id="ARBA00001424"/>
    </source>
</evidence>
<evidence type="ECO:0000256" key="3">
    <source>
        <dbReference type="ARBA" id="ARBA00008766"/>
    </source>
</evidence>
<dbReference type="EMBL" id="AP011722">
    <property type="protein sequence ID" value="BAL55624.1"/>
    <property type="molecule type" value="Genomic_DNA"/>
</dbReference>
<dbReference type="Pfam" id="PF05195">
    <property type="entry name" value="AMP_N"/>
    <property type="match status" value="1"/>
</dbReference>
<dbReference type="GO" id="GO:0006508">
    <property type="term" value="P:proteolysis"/>
    <property type="evidence" value="ECO:0007669"/>
    <property type="project" value="UniProtKB-KW"/>
</dbReference>
<dbReference type="PANTHER" id="PTHR43226">
    <property type="entry name" value="XAA-PRO AMINOPEPTIDASE 3"/>
    <property type="match status" value="1"/>
</dbReference>